<organism evidence="1 2">
    <name type="scientific">Candidatus Solincola sediminis</name>
    <dbReference type="NCBI Taxonomy" id="1797199"/>
    <lineage>
        <taxon>Bacteria</taxon>
        <taxon>Bacillati</taxon>
        <taxon>Actinomycetota</taxon>
        <taxon>Candidatus Geothermincolia</taxon>
        <taxon>Candidatus Geothermincolales</taxon>
        <taxon>Candidatus Geothermincolaceae</taxon>
        <taxon>Candidatus Solincola</taxon>
    </lineage>
</organism>
<dbReference type="EMBL" id="MELK01000022">
    <property type="protein sequence ID" value="OFW58526.1"/>
    <property type="molecule type" value="Genomic_DNA"/>
</dbReference>
<protein>
    <submittedName>
        <fullName evidence="1">Uncharacterized protein</fullName>
    </submittedName>
</protein>
<dbReference type="Proteomes" id="UP000177876">
    <property type="component" value="Unassembled WGS sequence"/>
</dbReference>
<sequence length="128" mass="14046">MKEFVSGKLVSGGGVCEGCGKRLEEGVKVYTAVVDVDELKEYFCCEGCRPAEGKLPSGVECIEPALAVEEPGENERQLGIEIKLGCICSECGHYFEEGEWLFVGVVEGLHGGFVYCHDCYLLERELEE</sequence>
<accession>A0A1F2WNV1</accession>
<proteinExistence type="predicted"/>
<dbReference type="AlphaFoldDB" id="A0A1F2WNV1"/>
<evidence type="ECO:0000313" key="1">
    <source>
        <dbReference type="EMBL" id="OFW58526.1"/>
    </source>
</evidence>
<gene>
    <name evidence="1" type="ORF">A2Y75_02965</name>
</gene>
<name>A0A1F2WNV1_9ACTN</name>
<comment type="caution">
    <text evidence="1">The sequence shown here is derived from an EMBL/GenBank/DDBJ whole genome shotgun (WGS) entry which is preliminary data.</text>
</comment>
<evidence type="ECO:0000313" key="2">
    <source>
        <dbReference type="Proteomes" id="UP000177876"/>
    </source>
</evidence>
<dbReference type="STRING" id="1797197.A2Y75_02965"/>
<reference evidence="1 2" key="1">
    <citation type="journal article" date="2016" name="Nat. Commun.">
        <title>Thousands of microbial genomes shed light on interconnected biogeochemical processes in an aquifer system.</title>
        <authorList>
            <person name="Anantharaman K."/>
            <person name="Brown C.T."/>
            <person name="Hug L.A."/>
            <person name="Sharon I."/>
            <person name="Castelle C.J."/>
            <person name="Probst A.J."/>
            <person name="Thomas B.C."/>
            <person name="Singh A."/>
            <person name="Wilkins M.J."/>
            <person name="Karaoz U."/>
            <person name="Brodie E.L."/>
            <person name="Williams K.H."/>
            <person name="Hubbard S.S."/>
            <person name="Banfield J.F."/>
        </authorList>
    </citation>
    <scope>NUCLEOTIDE SEQUENCE [LARGE SCALE GENOMIC DNA]</scope>
</reference>